<feature type="repeat" description="RCC1" evidence="6">
    <location>
        <begin position="450"/>
        <end position="501"/>
    </location>
</feature>
<dbReference type="InterPro" id="IPR000306">
    <property type="entry name" value="Znf_FYVE"/>
</dbReference>
<evidence type="ECO:0008006" key="12">
    <source>
        <dbReference type="Google" id="ProtNLM"/>
    </source>
</evidence>
<evidence type="ECO:0000313" key="11">
    <source>
        <dbReference type="Proteomes" id="UP000824890"/>
    </source>
</evidence>
<dbReference type="InterPro" id="IPR058923">
    <property type="entry name" value="RCC1-like_dom"/>
</dbReference>
<evidence type="ECO:0000256" key="7">
    <source>
        <dbReference type="SAM" id="MobiDB-lite"/>
    </source>
</evidence>
<feature type="domain" description="FYVE-type" evidence="8">
    <location>
        <begin position="675"/>
        <end position="737"/>
    </location>
</feature>
<comment type="caution">
    <text evidence="10">The sequence shown here is derived from an EMBL/GenBank/DDBJ whole genome shotgun (WGS) entry which is preliminary data.</text>
</comment>
<protein>
    <recommendedName>
        <fullName evidence="12">FYVE-type domain-containing protein</fullName>
    </recommendedName>
</protein>
<dbReference type="EMBL" id="JAGKQM010000002">
    <property type="protein sequence ID" value="KAH0938265.1"/>
    <property type="molecule type" value="Genomic_DNA"/>
</dbReference>
<evidence type="ECO:0000256" key="6">
    <source>
        <dbReference type="PROSITE-ProRule" id="PRU00235"/>
    </source>
</evidence>
<evidence type="ECO:0000256" key="3">
    <source>
        <dbReference type="ARBA" id="ARBA00022771"/>
    </source>
</evidence>
<feature type="domain" description="BRX" evidence="9">
    <location>
        <begin position="944"/>
        <end position="973"/>
    </location>
</feature>
<feature type="repeat" description="RCC1" evidence="6">
    <location>
        <begin position="395"/>
        <end position="449"/>
    </location>
</feature>
<evidence type="ECO:0000256" key="1">
    <source>
        <dbReference type="ARBA" id="ARBA00022723"/>
    </source>
</evidence>
<gene>
    <name evidence="10" type="ORF">HID58_005726</name>
</gene>
<dbReference type="InterPro" id="IPR013083">
    <property type="entry name" value="Znf_RING/FYVE/PHD"/>
</dbReference>
<dbReference type="CDD" id="cd13365">
    <property type="entry name" value="PH_PLC_plant-like"/>
    <property type="match status" value="1"/>
</dbReference>
<name>A0ABQ8E9H5_BRANA</name>
<dbReference type="PRINTS" id="PR00633">
    <property type="entry name" value="RCCNDNSATION"/>
</dbReference>
<dbReference type="Gene3D" id="2.30.29.30">
    <property type="entry name" value="Pleckstrin-homology domain (PH domain)/Phosphotyrosine-binding domain (PTB)"/>
    <property type="match status" value="1"/>
</dbReference>
<dbReference type="InterPro" id="IPR001849">
    <property type="entry name" value="PH_domain"/>
</dbReference>
<dbReference type="SUPFAM" id="SSF50729">
    <property type="entry name" value="PH domain-like"/>
    <property type="match status" value="1"/>
</dbReference>
<evidence type="ECO:0000259" key="8">
    <source>
        <dbReference type="PROSITE" id="PS50178"/>
    </source>
</evidence>
<dbReference type="Gene3D" id="3.30.40.10">
    <property type="entry name" value="Zinc/RING finger domain, C3HC4 (zinc finger)"/>
    <property type="match status" value="1"/>
</dbReference>
<evidence type="ECO:0000259" key="9">
    <source>
        <dbReference type="PROSITE" id="PS51514"/>
    </source>
</evidence>
<accession>A0ABQ8E9H5</accession>
<reference evidence="10 11" key="1">
    <citation type="submission" date="2021-05" db="EMBL/GenBank/DDBJ databases">
        <title>Genome Assembly of Synthetic Allotetraploid Brassica napus Reveals Homoeologous Exchanges between Subgenomes.</title>
        <authorList>
            <person name="Davis J.T."/>
        </authorList>
    </citation>
    <scope>NUCLEOTIDE SEQUENCE [LARGE SCALE GENOMIC DNA]</scope>
    <source>
        <strain evidence="11">cv. Da-Ae</strain>
        <tissue evidence="10">Seedling</tissue>
    </source>
</reference>
<dbReference type="Pfam" id="PF08381">
    <property type="entry name" value="BRX"/>
    <property type="match status" value="1"/>
</dbReference>
<evidence type="ECO:0000256" key="5">
    <source>
        <dbReference type="PROSITE-ProRule" id="PRU00091"/>
    </source>
</evidence>
<proteinExistence type="predicted"/>
<dbReference type="PROSITE" id="PS50012">
    <property type="entry name" value="RCC1_3"/>
    <property type="match status" value="7"/>
</dbReference>
<feature type="compositionally biased region" description="Polar residues" evidence="7">
    <location>
        <begin position="843"/>
        <end position="857"/>
    </location>
</feature>
<dbReference type="InterPro" id="IPR013591">
    <property type="entry name" value="Brevis_radix_dom"/>
</dbReference>
<keyword evidence="3 5" id="KW-0863">Zinc-finger</keyword>
<feature type="compositionally biased region" description="Basic and acidic residues" evidence="7">
    <location>
        <begin position="759"/>
        <end position="768"/>
    </location>
</feature>
<dbReference type="PROSITE" id="PS00626">
    <property type="entry name" value="RCC1_2"/>
    <property type="match status" value="3"/>
</dbReference>
<dbReference type="SUPFAM" id="SSF50985">
    <property type="entry name" value="RCC1/BLIP-II"/>
    <property type="match status" value="1"/>
</dbReference>
<feature type="repeat" description="RCC1" evidence="6">
    <location>
        <begin position="515"/>
        <end position="566"/>
    </location>
</feature>
<dbReference type="Pfam" id="PF25390">
    <property type="entry name" value="WD40_RLD"/>
    <property type="match status" value="1"/>
</dbReference>
<dbReference type="PROSITE" id="PS51514">
    <property type="entry name" value="BRX"/>
    <property type="match status" value="1"/>
</dbReference>
<feature type="region of interest" description="Disordered" evidence="7">
    <location>
        <begin position="740"/>
        <end position="771"/>
    </location>
</feature>
<dbReference type="PANTHER" id="PTHR22870">
    <property type="entry name" value="REGULATOR OF CHROMOSOME CONDENSATION"/>
    <property type="match status" value="1"/>
</dbReference>
<dbReference type="InterPro" id="IPR051210">
    <property type="entry name" value="Ub_ligase/GEF_domain"/>
</dbReference>
<feature type="region of interest" description="Disordered" evidence="7">
    <location>
        <begin position="843"/>
        <end position="867"/>
    </location>
</feature>
<evidence type="ECO:0000256" key="2">
    <source>
        <dbReference type="ARBA" id="ARBA00022737"/>
    </source>
</evidence>
<organism evidence="10 11">
    <name type="scientific">Brassica napus</name>
    <name type="common">Rape</name>
    <dbReference type="NCBI Taxonomy" id="3708"/>
    <lineage>
        <taxon>Eukaryota</taxon>
        <taxon>Viridiplantae</taxon>
        <taxon>Streptophyta</taxon>
        <taxon>Embryophyta</taxon>
        <taxon>Tracheophyta</taxon>
        <taxon>Spermatophyta</taxon>
        <taxon>Magnoliopsida</taxon>
        <taxon>eudicotyledons</taxon>
        <taxon>Gunneridae</taxon>
        <taxon>Pentapetalae</taxon>
        <taxon>rosids</taxon>
        <taxon>malvids</taxon>
        <taxon>Brassicales</taxon>
        <taxon>Brassicaceae</taxon>
        <taxon>Brassiceae</taxon>
        <taxon>Brassica</taxon>
    </lineage>
</organism>
<dbReference type="InterPro" id="IPR011993">
    <property type="entry name" value="PH-like_dom_sf"/>
</dbReference>
<evidence type="ECO:0000256" key="4">
    <source>
        <dbReference type="ARBA" id="ARBA00022833"/>
    </source>
</evidence>
<dbReference type="Proteomes" id="UP000824890">
    <property type="component" value="Unassembled WGS sequence"/>
</dbReference>
<feature type="repeat" description="RCC1" evidence="6">
    <location>
        <begin position="619"/>
        <end position="670"/>
    </location>
</feature>
<feature type="non-terminal residue" evidence="10">
    <location>
        <position position="1"/>
    </location>
</feature>
<evidence type="ECO:0000313" key="10">
    <source>
        <dbReference type="EMBL" id="KAH0938265.1"/>
    </source>
</evidence>
<feature type="compositionally biased region" description="Basic and acidic residues" evidence="7">
    <location>
        <begin position="858"/>
        <end position="867"/>
    </location>
</feature>
<feature type="region of interest" description="Disordered" evidence="7">
    <location>
        <begin position="907"/>
        <end position="931"/>
    </location>
</feature>
<feature type="repeat" description="RCC1" evidence="6">
    <location>
        <begin position="343"/>
        <end position="394"/>
    </location>
</feature>
<dbReference type="Pfam" id="PF01363">
    <property type="entry name" value="FYVE"/>
    <property type="match status" value="1"/>
</dbReference>
<sequence length="973" mass="106587">LFSVPMAERDVEQIRIWTTSVHICLGCALSFHQPVFLCISHWKLILFDQIQQAITSLKKGSYLLKYGRRGKPKFCPFQLTSDESTLVWYSGKEEKQIKLSQVLRIVPGQRTATFKRYPRPEKEYQSFSLICPDRSLDLICKDKDEAEVWVVGLKALITRVKISKWKNTIKPEITSPECPTPQARRVSPFVSILDQVTQPSTETSTPNRLGKVFSDIVSITAPANNNQTEANTLNPNLYCPISPGNVENPNSRFSTGGDLARLSLSSAVSTSSHGSYHEEFDALGDVFLWGEAISDGVLSGTGKTLHSTTEDALLPKTLESTIVLDAQNIACGRCHAVLVTKQGEIFSWGEGTGGKLGHGLEKDTHQPKFISSVRGMNFKSLACGEFHTCAVTQSGDLYTWGDGTRNVDLLGHGSESSCWIPKRVTGVLQGMHVSYVACGPWHTAVVASSGQLFTFGDGCFGALGHGDRTSSSVPRVVESLSEVRVMKVACGFWHTAAVVEVTNEASDAELYSSCGQLFTWGDGEKGQLGHGDNSAKLLPECVTSLTDENICQVACGHSLTVSLTSNGHVYTMGSPAYGQLGNPTAKEKVPSRVEGDIAETCVEEIACGSHHVAVLTSKSEVYTWGKGLNGQLGHGTVENKREPAVVGFLKEKQVKAITCGSNFTAVICLNKWVPGSEHSLCAGCRNPFNFRRKRHNCYNCGLIFCKVCSSRKSLRAALAPDMNKPYRVCYGCFTKLKRSRELSPPPPTPRTRNLLNMRKSTDVSEKTPKLLSPHSRIASADSLVQYGEGRHSKRDVKPEASNSNVFALGSVQPAMSPLLRGSIAWPRISKNMIVKVPGSRVSSRTASPVSVKSTSPRPSHEVTTDESKHIKDSFGQEIVGLKEHVEQLTSKTQQLEEELEKTKRQLKVTSSQTHIRSMVPHDSQSENNLSKSFVNGHRRHNEKAERVVQDEPGVYLTLLSLPGGGNELKRVRF</sequence>
<keyword evidence="1" id="KW-0479">Metal-binding</keyword>
<feature type="non-terminal residue" evidence="10">
    <location>
        <position position="973"/>
    </location>
</feature>
<feature type="repeat" description="RCC1" evidence="6">
    <location>
        <begin position="567"/>
        <end position="618"/>
    </location>
</feature>
<dbReference type="InterPro" id="IPR017455">
    <property type="entry name" value="Znf_FYVE-rel"/>
</dbReference>
<keyword evidence="4" id="KW-0862">Zinc</keyword>
<keyword evidence="11" id="KW-1185">Reference proteome</keyword>
<dbReference type="InterPro" id="IPR009091">
    <property type="entry name" value="RCC1/BLIP-II"/>
</dbReference>
<dbReference type="Pfam" id="PF16457">
    <property type="entry name" value="PH_12"/>
    <property type="match status" value="1"/>
</dbReference>
<dbReference type="InterPro" id="IPR011011">
    <property type="entry name" value="Znf_FYVE_PHD"/>
</dbReference>
<dbReference type="InterPro" id="IPR000408">
    <property type="entry name" value="Reg_chr_condens"/>
</dbReference>
<dbReference type="Gene3D" id="2.130.10.30">
    <property type="entry name" value="Regulator of chromosome condensation 1/beta-lactamase-inhibitor protein II"/>
    <property type="match status" value="2"/>
</dbReference>
<keyword evidence="2" id="KW-0677">Repeat</keyword>
<dbReference type="SUPFAM" id="SSF57903">
    <property type="entry name" value="FYVE/PHD zinc finger"/>
    <property type="match status" value="1"/>
</dbReference>
<dbReference type="PANTHER" id="PTHR22870:SF358">
    <property type="entry name" value="REGULATOR OF CHROMOSOME CONDENSATION (RCC1) FAMILY WITH FYVE ZINC FINGER DOMAIN-CONTAINING PROTEIN"/>
    <property type="match status" value="1"/>
</dbReference>
<dbReference type="SMART" id="SM00064">
    <property type="entry name" value="FYVE"/>
    <property type="match status" value="1"/>
</dbReference>
<dbReference type="PROSITE" id="PS50178">
    <property type="entry name" value="ZF_FYVE"/>
    <property type="match status" value="1"/>
</dbReference>
<feature type="repeat" description="RCC1" evidence="6">
    <location>
        <begin position="284"/>
        <end position="342"/>
    </location>
</feature>